<dbReference type="RefSeq" id="XP_025586902.1">
    <property type="nucleotide sequence ID" value="XM_025736280.2"/>
</dbReference>
<dbReference type="STRING" id="56646.A0A2L2SYP5"/>
<reference evidence="2" key="1">
    <citation type="submission" date="2014-10" db="EMBL/GenBank/DDBJ databases">
        <authorList>
            <person name="King R."/>
        </authorList>
    </citation>
    <scope>NUCLEOTIDE SEQUENCE [LARGE SCALE GENOMIC DNA]</scope>
    <source>
        <strain evidence="2">A3/5</strain>
    </source>
</reference>
<proteinExistence type="predicted"/>
<accession>A0A2L2SYP5</accession>
<name>A0A2L2SYP5_9HYPO</name>
<evidence type="ECO:0000313" key="1">
    <source>
        <dbReference type="EMBL" id="CEI63182.1"/>
    </source>
</evidence>
<dbReference type="AlphaFoldDB" id="A0A2L2SYP5"/>
<keyword evidence="2" id="KW-1185">Reference proteome</keyword>
<sequence>MLTSSGHTYLDAFSGVGTSGQVVQPPNDASYLSRGYSHFPYQGHTEGNNSDYSIDQQNHEGQPTNGVDLRQRYACPLHKLNPSKYQSCEHYQLTNWYHTYQHLNRVHSLGTDIKRLTYCPNCRVLFKGKTAKMEFHLHVRAGDCQTASIMETGMLLPEEYMKLARLGGGMSNEERWYAAWKKLFPSLMIPSSAYFESHVDILRRLAYDRARPFVGNADPKVIHSLIGVLFAPPVIPCKAPTPGFAQSENCFTAQSSTSPLFPDSITYYAPSFAQEPAMTGSLELSMQPMLESPPFQALGIPDPDNLHFGHGDVFLNTFGLQPDGDVPLHAEQGSGS</sequence>
<dbReference type="Proteomes" id="UP000245910">
    <property type="component" value="Chromosome II"/>
</dbReference>
<dbReference type="KEGG" id="fvn:FVRRES_07618"/>
<protein>
    <submittedName>
        <fullName evidence="1">Uncharacterized protein</fullName>
    </submittedName>
</protein>
<organism evidence="1 2">
    <name type="scientific">Fusarium venenatum</name>
    <dbReference type="NCBI Taxonomy" id="56646"/>
    <lineage>
        <taxon>Eukaryota</taxon>
        <taxon>Fungi</taxon>
        <taxon>Dikarya</taxon>
        <taxon>Ascomycota</taxon>
        <taxon>Pezizomycotina</taxon>
        <taxon>Sordariomycetes</taxon>
        <taxon>Hypocreomycetidae</taxon>
        <taxon>Hypocreales</taxon>
        <taxon>Nectriaceae</taxon>
        <taxon>Fusarium</taxon>
    </lineage>
</organism>
<dbReference type="OrthoDB" id="4772970at2759"/>
<dbReference type="EMBL" id="LN649230">
    <property type="protein sequence ID" value="CEI63182.1"/>
    <property type="molecule type" value="Genomic_DNA"/>
</dbReference>
<evidence type="ECO:0000313" key="2">
    <source>
        <dbReference type="Proteomes" id="UP000245910"/>
    </source>
</evidence>
<dbReference type="GeneID" id="37259257"/>